<dbReference type="GO" id="GO:0016163">
    <property type="term" value="F:nitrogenase activity"/>
    <property type="evidence" value="ECO:0007669"/>
    <property type="project" value="UniProtKB-EC"/>
</dbReference>
<dbReference type="PIRSF" id="PIRSF000363">
    <property type="entry name" value="Nitrogenase_iron"/>
    <property type="match status" value="1"/>
</dbReference>
<dbReference type="PROSITE" id="PS00746">
    <property type="entry name" value="NIFH_FRXC_1"/>
    <property type="match status" value="1"/>
</dbReference>
<evidence type="ECO:0000256" key="2">
    <source>
        <dbReference type="ARBA" id="ARBA00002234"/>
    </source>
</evidence>
<dbReference type="PANTHER" id="PTHR42864:SF2">
    <property type="entry name" value="LIGHT-INDEPENDENT PROTOCHLOROPHYLLIDE REDUCTASE IRON-SULFUR ATP-BINDING PROTEIN"/>
    <property type="match status" value="1"/>
</dbReference>
<dbReference type="Pfam" id="PF00142">
    <property type="entry name" value="Fer4_NifH"/>
    <property type="match status" value="1"/>
</dbReference>
<comment type="function">
    <text evidence="2">The key enzymatic reactions in nitrogen fixation are catalyzed by the nitrogenase complex, which has 2 components: the iron protein and the molybdenum-iron protein.</text>
</comment>
<comment type="subunit">
    <text evidence="4">Homodimer.</text>
</comment>
<evidence type="ECO:0000256" key="11">
    <source>
        <dbReference type="ARBA" id="ARBA00047967"/>
    </source>
</evidence>
<dbReference type="InterPro" id="IPR000392">
    <property type="entry name" value="NifH/frxC"/>
</dbReference>
<keyword evidence="8 12" id="KW-0067">ATP-binding</keyword>
<evidence type="ECO:0000256" key="12">
    <source>
        <dbReference type="RuleBase" id="RU003688"/>
    </source>
</evidence>
<reference evidence="13 14" key="1">
    <citation type="submission" date="2016-01" db="EMBL/GenBank/DDBJ databases">
        <authorList>
            <person name="Brown R."/>
        </authorList>
    </citation>
    <scope>NUCLEOTIDE SEQUENCE [LARGE SCALE GENOMIC DNA]</scope>
    <source>
        <strain evidence="13">Sporomusa sphaeroides DSM 2875</strain>
    </source>
</reference>
<evidence type="ECO:0000256" key="1">
    <source>
        <dbReference type="ARBA" id="ARBA00001966"/>
    </source>
</evidence>
<dbReference type="EMBL" id="FCOW01000035">
    <property type="protein sequence ID" value="CVK21461.1"/>
    <property type="molecule type" value="Genomic_DNA"/>
</dbReference>
<keyword evidence="12 13" id="KW-0560">Oxidoreductase</keyword>
<comment type="catalytic activity">
    <reaction evidence="11">
        <text>N2 + 8 reduced [2Fe-2S]-[ferredoxin] + 16 ATP + 16 H2O = H2 + 8 oxidized [2Fe-2S]-[ferredoxin] + 2 NH4(+) + 16 ADP + 16 phosphate + 6 H(+)</text>
        <dbReference type="Rhea" id="RHEA:21448"/>
        <dbReference type="Rhea" id="RHEA-COMP:10000"/>
        <dbReference type="Rhea" id="RHEA-COMP:10001"/>
        <dbReference type="ChEBI" id="CHEBI:15377"/>
        <dbReference type="ChEBI" id="CHEBI:15378"/>
        <dbReference type="ChEBI" id="CHEBI:17997"/>
        <dbReference type="ChEBI" id="CHEBI:18276"/>
        <dbReference type="ChEBI" id="CHEBI:28938"/>
        <dbReference type="ChEBI" id="CHEBI:30616"/>
        <dbReference type="ChEBI" id="CHEBI:33737"/>
        <dbReference type="ChEBI" id="CHEBI:33738"/>
        <dbReference type="ChEBI" id="CHEBI:43474"/>
        <dbReference type="ChEBI" id="CHEBI:456216"/>
        <dbReference type="EC" id="1.18.6.1"/>
    </reaction>
</comment>
<dbReference type="PROSITE" id="PS51026">
    <property type="entry name" value="NIFH_FRXC_3"/>
    <property type="match status" value="1"/>
</dbReference>
<comment type="similarity">
    <text evidence="3 12">Belongs to the NifH/BchL/ChlL family.</text>
</comment>
<evidence type="ECO:0000256" key="7">
    <source>
        <dbReference type="ARBA" id="ARBA00022741"/>
    </source>
</evidence>
<dbReference type="PROSITE" id="PS00692">
    <property type="entry name" value="NIFH_FRXC_2"/>
    <property type="match status" value="1"/>
</dbReference>
<evidence type="ECO:0000256" key="5">
    <source>
        <dbReference type="ARBA" id="ARBA00012773"/>
    </source>
</evidence>
<evidence type="ECO:0000256" key="3">
    <source>
        <dbReference type="ARBA" id="ARBA00005504"/>
    </source>
</evidence>
<dbReference type="PANTHER" id="PTHR42864">
    <property type="entry name" value="LIGHT-INDEPENDENT PROTOCHLOROPHYLLIDE REDUCTASE IRON-SULFUR ATP-BINDING PROTEIN"/>
    <property type="match status" value="1"/>
</dbReference>
<comment type="cofactor">
    <cofactor evidence="1">
        <name>[4Fe-4S] cluster</name>
        <dbReference type="ChEBI" id="CHEBI:49883"/>
    </cofactor>
</comment>
<keyword evidence="10 12" id="KW-0411">Iron-sulfur</keyword>
<dbReference type="PRINTS" id="PR00091">
    <property type="entry name" value="NITROGNASEII"/>
</dbReference>
<comment type="caution">
    <text evidence="13">The sequence shown here is derived from an EMBL/GenBank/DDBJ whole genome shotgun (WGS) entry which is preliminary data.</text>
</comment>
<evidence type="ECO:0000256" key="9">
    <source>
        <dbReference type="ARBA" id="ARBA00023004"/>
    </source>
</evidence>
<protein>
    <recommendedName>
        <fullName evidence="5">nitrogenase</fullName>
        <ecNumber evidence="5">1.18.6.1</ecNumber>
    </recommendedName>
</protein>
<dbReference type="CDD" id="cd02040">
    <property type="entry name" value="NifH"/>
    <property type="match status" value="1"/>
</dbReference>
<accession>A0ABP2CC67</accession>
<dbReference type="EC" id="1.18.6.1" evidence="5"/>
<keyword evidence="9 12" id="KW-0408">Iron</keyword>
<evidence type="ECO:0000313" key="13">
    <source>
        <dbReference type="EMBL" id="CVK21461.1"/>
    </source>
</evidence>
<keyword evidence="14" id="KW-1185">Reference proteome</keyword>
<evidence type="ECO:0000256" key="8">
    <source>
        <dbReference type="ARBA" id="ARBA00022840"/>
    </source>
</evidence>
<dbReference type="Proteomes" id="UP000245702">
    <property type="component" value="Unassembled WGS sequence"/>
</dbReference>
<organism evidence="13 14">
    <name type="scientific">Sporomusa sphaeroides DSM 2875</name>
    <dbReference type="NCBI Taxonomy" id="1337886"/>
    <lineage>
        <taxon>Bacteria</taxon>
        <taxon>Bacillati</taxon>
        <taxon>Bacillota</taxon>
        <taxon>Negativicutes</taxon>
        <taxon>Selenomonadales</taxon>
        <taxon>Sporomusaceae</taxon>
        <taxon>Sporomusa</taxon>
    </lineage>
</organism>
<dbReference type="InterPro" id="IPR027417">
    <property type="entry name" value="P-loop_NTPase"/>
</dbReference>
<gene>
    <name evidence="13" type="primary">nifH1_5</name>
    <name evidence="13" type="ORF">SSPH_04152</name>
</gene>
<keyword evidence="12" id="KW-0004">4Fe-4S</keyword>
<evidence type="ECO:0000313" key="14">
    <source>
        <dbReference type="Proteomes" id="UP000245702"/>
    </source>
</evidence>
<evidence type="ECO:0000256" key="4">
    <source>
        <dbReference type="ARBA" id="ARBA00011738"/>
    </source>
</evidence>
<evidence type="ECO:0000256" key="10">
    <source>
        <dbReference type="ARBA" id="ARBA00023014"/>
    </source>
</evidence>
<name>A0ABP2CC67_9FIRM</name>
<evidence type="ECO:0000256" key="6">
    <source>
        <dbReference type="ARBA" id="ARBA00022723"/>
    </source>
</evidence>
<dbReference type="InterPro" id="IPR030655">
    <property type="entry name" value="NifH/chlL_CS"/>
</dbReference>
<keyword evidence="7 12" id="KW-0547">Nucleotide-binding</keyword>
<keyword evidence="6 12" id="KW-0479">Metal-binding</keyword>
<dbReference type="SUPFAM" id="SSF52540">
    <property type="entry name" value="P-loop containing nucleoside triphosphate hydrolases"/>
    <property type="match status" value="1"/>
</dbReference>
<dbReference type="RefSeq" id="WP_109298255.1">
    <property type="nucleotide sequence ID" value="NZ_FCOW01000035.1"/>
</dbReference>
<sequence>MNPQNEKDCLKIAFYGKGGIGKSTVSANVSAALASQGCKTLHIGCDPKADSARCLVGRKIPTVLQQLQIKPEGIDRNDIVFPGFGGVDCIEAGGPEAGIGCAGRGIITMMEGLKYLELWREGWDAVIYDVLGDVVCGGFSVPMRERYADTVYIVTSAEFMSLYAANNIMKAISRSQGARSVTLGGLIHNCRTGESKREAVEQFALLTGTQVVADVPFSREITLSELAGKTVLEKYPDSEAAGFFKELAGVIAKHQGQTHIKALNDDELEKFSHYMLDLELAKA</sequence>
<proteinExistence type="inferred from homology"/>
<dbReference type="Gene3D" id="3.40.50.300">
    <property type="entry name" value="P-loop containing nucleotide triphosphate hydrolases"/>
    <property type="match status" value="1"/>
</dbReference>